<name>A0ACC2YIW7_9PEZI</name>
<gene>
    <name evidence="1" type="ORF">H2199_008739</name>
</gene>
<reference evidence="1" key="1">
    <citation type="submission" date="2022-10" db="EMBL/GenBank/DDBJ databases">
        <title>Culturing micro-colonial fungi from biological soil crusts in the Mojave desert and describing Neophaeococcomyces mojavensis, and introducing the new genera and species Taxawa tesnikishii.</title>
        <authorList>
            <person name="Kurbessoian T."/>
            <person name="Stajich J.E."/>
        </authorList>
    </citation>
    <scope>NUCLEOTIDE SEQUENCE</scope>
    <source>
        <strain evidence="1">JES_115</strain>
    </source>
</reference>
<dbReference type="Proteomes" id="UP001172680">
    <property type="component" value="Unassembled WGS sequence"/>
</dbReference>
<keyword evidence="2" id="KW-1185">Reference proteome</keyword>
<proteinExistence type="predicted"/>
<accession>A0ACC2YIW7</accession>
<evidence type="ECO:0000313" key="2">
    <source>
        <dbReference type="Proteomes" id="UP001172680"/>
    </source>
</evidence>
<protein>
    <submittedName>
        <fullName evidence="1">Uncharacterized protein</fullName>
    </submittedName>
</protein>
<dbReference type="EMBL" id="JAPDRP010000028">
    <property type="protein sequence ID" value="KAJ9635251.1"/>
    <property type="molecule type" value="Genomic_DNA"/>
</dbReference>
<sequence length="130" mass="13534">MWKSRYVSSTHSMPAGQGRPPIPPQNVGLTQIPGSSHARPHPSLSGSLMQISPGGHWMPDKVPHRILDGEGLGAVDFVAVTSAVVLHGFGPAGGKTQMPGQSVSGPQVEPSRATQSYPSGQGGRPREPQS</sequence>
<organism evidence="1 2">
    <name type="scientific">Coniosporium tulheliwenetii</name>
    <dbReference type="NCBI Taxonomy" id="3383036"/>
    <lineage>
        <taxon>Eukaryota</taxon>
        <taxon>Fungi</taxon>
        <taxon>Dikarya</taxon>
        <taxon>Ascomycota</taxon>
        <taxon>Pezizomycotina</taxon>
        <taxon>Dothideomycetes</taxon>
        <taxon>Dothideomycetes incertae sedis</taxon>
        <taxon>Coniosporium</taxon>
    </lineage>
</organism>
<evidence type="ECO:0000313" key="1">
    <source>
        <dbReference type="EMBL" id="KAJ9635251.1"/>
    </source>
</evidence>
<comment type="caution">
    <text evidence="1">The sequence shown here is derived from an EMBL/GenBank/DDBJ whole genome shotgun (WGS) entry which is preliminary data.</text>
</comment>